<dbReference type="RefSeq" id="WP_109758626.1">
    <property type="nucleotide sequence ID" value="NZ_CP034588.1"/>
</dbReference>
<dbReference type="EMBL" id="QGGV01000003">
    <property type="protein sequence ID" value="PWK56858.1"/>
    <property type="molecule type" value="Genomic_DNA"/>
</dbReference>
<feature type="domain" description="Type II secretion system protein GspF" evidence="7">
    <location>
        <begin position="191"/>
        <end position="319"/>
    </location>
</feature>
<comment type="caution">
    <text evidence="8">The sequence shown here is derived from an EMBL/GenBank/DDBJ whole genome shotgun (WGS) entry which is preliminary data.</text>
</comment>
<gene>
    <name evidence="8" type="ORF">C8D95_10390</name>
</gene>
<evidence type="ECO:0000256" key="1">
    <source>
        <dbReference type="ARBA" id="ARBA00004651"/>
    </source>
</evidence>
<name>A0A316G7R8_9RHOB</name>
<feature type="transmembrane region" description="Helical" evidence="6">
    <location>
        <begin position="304"/>
        <end position="327"/>
    </location>
</feature>
<dbReference type="AlphaFoldDB" id="A0A316G7R8"/>
<keyword evidence="9" id="KW-1185">Reference proteome</keyword>
<accession>A0A316G7R8</accession>
<dbReference type="InterPro" id="IPR018076">
    <property type="entry name" value="T2SS_GspF_dom"/>
</dbReference>
<organism evidence="8 9">
    <name type="scientific">Silicimonas algicola</name>
    <dbReference type="NCBI Taxonomy" id="1826607"/>
    <lineage>
        <taxon>Bacteria</taxon>
        <taxon>Pseudomonadati</taxon>
        <taxon>Pseudomonadota</taxon>
        <taxon>Alphaproteobacteria</taxon>
        <taxon>Rhodobacterales</taxon>
        <taxon>Paracoccaceae</taxon>
    </lineage>
</organism>
<dbReference type="Pfam" id="PF00482">
    <property type="entry name" value="T2SSF"/>
    <property type="match status" value="1"/>
</dbReference>
<evidence type="ECO:0000313" key="9">
    <source>
        <dbReference type="Proteomes" id="UP000245390"/>
    </source>
</evidence>
<evidence type="ECO:0000313" key="8">
    <source>
        <dbReference type="EMBL" id="PWK56858.1"/>
    </source>
</evidence>
<evidence type="ECO:0000256" key="4">
    <source>
        <dbReference type="ARBA" id="ARBA00022989"/>
    </source>
</evidence>
<proteinExistence type="predicted"/>
<keyword evidence="5 6" id="KW-0472">Membrane</keyword>
<keyword evidence="3 6" id="KW-0812">Transmembrane</keyword>
<evidence type="ECO:0000256" key="2">
    <source>
        <dbReference type="ARBA" id="ARBA00022475"/>
    </source>
</evidence>
<reference evidence="8 9" key="1">
    <citation type="submission" date="2018-05" db="EMBL/GenBank/DDBJ databases">
        <title>Genomic Encyclopedia of Type Strains, Phase IV (KMG-IV): sequencing the most valuable type-strain genomes for metagenomic binning, comparative biology and taxonomic classification.</title>
        <authorList>
            <person name="Goeker M."/>
        </authorList>
    </citation>
    <scope>NUCLEOTIDE SEQUENCE [LARGE SCALE GENOMIC DNA]</scope>
    <source>
        <strain evidence="8 9">DSM 103371</strain>
    </source>
</reference>
<sequence length="332" mass="35867">MLEQITAFFGNVGSAGGLVIMGIFIGTLLIVYGFFGGLVASNPVGRRYNAGKAVTRRTAFEAGLLNNADVDPKGLMKALMPHSREKRTKVRRQLMNAGMVGRDAIFKFYTIRILLAAGLPALYLAVLALRKATLLPLPDGVAALIDGQSTMLTYYVLTSLLVIGYFFPALWLRAKSDERQLQIAETFPNALDLMVVAVEAGLGFDAAMTRVSNEMEASAPAIAQEFRLVQLEVSAGGDREKALMDMAQRTGVDEVMSFASVILQSIQFGTSVSGALTTYASEMRITRELKAQEMANKLPVKMSGVMASLMLPALFLLILGPIAIRWVNTFGG</sequence>
<keyword evidence="4 6" id="KW-1133">Transmembrane helix</keyword>
<feature type="transmembrane region" description="Helical" evidence="6">
    <location>
        <begin position="18"/>
        <end position="40"/>
    </location>
</feature>
<keyword evidence="2" id="KW-1003">Cell membrane</keyword>
<evidence type="ECO:0000256" key="6">
    <source>
        <dbReference type="SAM" id="Phobius"/>
    </source>
</evidence>
<evidence type="ECO:0000256" key="3">
    <source>
        <dbReference type="ARBA" id="ARBA00022692"/>
    </source>
</evidence>
<dbReference type="PANTHER" id="PTHR35007">
    <property type="entry name" value="INTEGRAL MEMBRANE PROTEIN-RELATED"/>
    <property type="match status" value="1"/>
</dbReference>
<feature type="transmembrane region" description="Helical" evidence="6">
    <location>
        <begin position="109"/>
        <end position="132"/>
    </location>
</feature>
<evidence type="ECO:0000259" key="7">
    <source>
        <dbReference type="Pfam" id="PF00482"/>
    </source>
</evidence>
<comment type="subcellular location">
    <subcellularLocation>
        <location evidence="1">Cell membrane</location>
        <topology evidence="1">Multi-pass membrane protein</topology>
    </subcellularLocation>
</comment>
<feature type="transmembrane region" description="Helical" evidence="6">
    <location>
        <begin position="152"/>
        <end position="172"/>
    </location>
</feature>
<dbReference type="OrthoDB" id="9810662at2"/>
<dbReference type="KEGG" id="salo:EF888_08680"/>
<protein>
    <submittedName>
        <fullName evidence="8">Tight adherence protein C</fullName>
    </submittedName>
</protein>
<dbReference type="PANTHER" id="PTHR35007:SF2">
    <property type="entry name" value="PILUS ASSEMBLE PROTEIN"/>
    <property type="match status" value="1"/>
</dbReference>
<dbReference type="GO" id="GO:0005886">
    <property type="term" value="C:plasma membrane"/>
    <property type="evidence" value="ECO:0007669"/>
    <property type="project" value="UniProtKB-SubCell"/>
</dbReference>
<dbReference type="Proteomes" id="UP000245390">
    <property type="component" value="Unassembled WGS sequence"/>
</dbReference>
<evidence type="ECO:0000256" key="5">
    <source>
        <dbReference type="ARBA" id="ARBA00023136"/>
    </source>
</evidence>